<evidence type="ECO:0000256" key="7">
    <source>
        <dbReference type="ARBA" id="ARBA00022786"/>
    </source>
</evidence>
<sequence length="315" mass="35869">MAKAKINQKMGPVVELPECPVCLDTMSAPIFQCQSGHSLCNTCTQALVPPLCPLCRQAMTQVRNWSLEDLLLKATKNCPNRVIGCTYTTVASNMENHIKECIYREMTCPLHVFGRCSWSGKLKEMLDHFKERHPQNLIMTTGEKLTIDNLNINEDDRFMYIMPQGKMMFIVTLKIDISLKLAFFAVQLIGCNKIAQQHVYELSIISSQDKERKVNYFDHCFSDAMETKEIFQQSKCCVMPLSMLGTFINKKSVSFSLNVQRMRPNYQKDPNKNVHPVNPNVAKNRQNFRGKSPSAVAHGPNGPKGPWKKHNNPKK</sequence>
<dbReference type="EMBL" id="CAKASE010000082">
    <property type="protein sequence ID" value="CAG9584489.1"/>
    <property type="molecule type" value="Genomic_DNA"/>
</dbReference>
<dbReference type="InterPro" id="IPR018121">
    <property type="entry name" value="7-in-absentia-prot_TRAF-dom"/>
</dbReference>
<keyword evidence="7 10" id="KW-0833">Ubl conjugation pathway</keyword>
<dbReference type="Gene3D" id="2.60.210.10">
    <property type="entry name" value="Apoptosis, Tumor Necrosis Factor Receptor Associated Protein 2, Chain A"/>
    <property type="match status" value="1"/>
</dbReference>
<dbReference type="PANTHER" id="PTHR45877:SF2">
    <property type="entry name" value="E3 UBIQUITIN-PROTEIN LIGASE SINA-RELATED"/>
    <property type="match status" value="1"/>
</dbReference>
<dbReference type="Pfam" id="PF03145">
    <property type="entry name" value="Sina_TRAF"/>
    <property type="match status" value="1"/>
</dbReference>
<comment type="function">
    <text evidence="10">E3 ubiquitin-protein ligase that mediates ubiquitination and subsequent proteasomal degradation of target proteins. E3 ubiquitin ligases accept ubiquitin from an E2 ubiquitin-conjugating enzyme in the form of a thioester and then directly transfers the ubiquitin to targeted substrates.</text>
</comment>
<evidence type="ECO:0000256" key="2">
    <source>
        <dbReference type="ARBA" id="ARBA00004906"/>
    </source>
</evidence>
<dbReference type="GO" id="GO:0031624">
    <property type="term" value="F:ubiquitin conjugating enzyme binding"/>
    <property type="evidence" value="ECO:0007669"/>
    <property type="project" value="TreeGrafter"/>
</dbReference>
<dbReference type="PROSITE" id="PS50089">
    <property type="entry name" value="ZF_RING_2"/>
    <property type="match status" value="1"/>
</dbReference>
<feature type="compositionally biased region" description="Basic residues" evidence="11">
    <location>
        <begin position="306"/>
        <end position="315"/>
    </location>
</feature>
<keyword evidence="6 9" id="KW-0863">Zinc-finger</keyword>
<name>A0A8J2WEL5_9NEOP</name>
<keyword evidence="15" id="KW-1185">Reference proteome</keyword>
<evidence type="ECO:0000256" key="5">
    <source>
        <dbReference type="ARBA" id="ARBA00022723"/>
    </source>
</evidence>
<accession>A0A8J2WEL5</accession>
<evidence type="ECO:0000256" key="3">
    <source>
        <dbReference type="ARBA" id="ARBA00009119"/>
    </source>
</evidence>
<keyword evidence="4" id="KW-0808">Transferase</keyword>
<organism evidence="14 15">
    <name type="scientific">Danaus chrysippus</name>
    <name type="common">African queen</name>
    <dbReference type="NCBI Taxonomy" id="151541"/>
    <lineage>
        <taxon>Eukaryota</taxon>
        <taxon>Metazoa</taxon>
        <taxon>Ecdysozoa</taxon>
        <taxon>Arthropoda</taxon>
        <taxon>Hexapoda</taxon>
        <taxon>Insecta</taxon>
        <taxon>Pterygota</taxon>
        <taxon>Neoptera</taxon>
        <taxon>Endopterygota</taxon>
        <taxon>Lepidoptera</taxon>
        <taxon>Glossata</taxon>
        <taxon>Ditrysia</taxon>
        <taxon>Papilionoidea</taxon>
        <taxon>Nymphalidae</taxon>
        <taxon>Danainae</taxon>
        <taxon>Danaini</taxon>
        <taxon>Danaina</taxon>
        <taxon>Danaus</taxon>
        <taxon>Anosia</taxon>
    </lineage>
</organism>
<dbReference type="GO" id="GO:0016567">
    <property type="term" value="P:protein ubiquitination"/>
    <property type="evidence" value="ECO:0007669"/>
    <property type="project" value="UniProtKB-UniPathway"/>
</dbReference>
<dbReference type="UniPathway" id="UPA00143"/>
<dbReference type="SUPFAM" id="SSF49599">
    <property type="entry name" value="TRAF domain-like"/>
    <property type="match status" value="1"/>
</dbReference>
<comment type="domain">
    <text evidence="10">The RING-type zinc finger domain is essential for ubiquitin ligase activity.</text>
</comment>
<evidence type="ECO:0000256" key="9">
    <source>
        <dbReference type="PROSITE-ProRule" id="PRU00455"/>
    </source>
</evidence>
<dbReference type="InterPro" id="IPR013083">
    <property type="entry name" value="Znf_RING/FYVE/PHD"/>
</dbReference>
<keyword evidence="5 10" id="KW-0479">Metal-binding</keyword>
<dbReference type="InterPro" id="IPR008974">
    <property type="entry name" value="TRAF-like"/>
</dbReference>
<dbReference type="Proteomes" id="UP000789524">
    <property type="component" value="Unassembled WGS sequence"/>
</dbReference>
<evidence type="ECO:0000313" key="15">
    <source>
        <dbReference type="Proteomes" id="UP000789524"/>
    </source>
</evidence>
<dbReference type="InterPro" id="IPR049548">
    <property type="entry name" value="Sina-like_RING"/>
</dbReference>
<proteinExistence type="inferred from homology"/>
<dbReference type="PANTHER" id="PTHR45877">
    <property type="entry name" value="E3 UBIQUITIN-PROTEIN LIGASE SIAH2"/>
    <property type="match status" value="1"/>
</dbReference>
<protein>
    <recommendedName>
        <fullName evidence="10">E3 ubiquitin-protein ligase</fullName>
        <ecNumber evidence="10">2.3.2.27</ecNumber>
    </recommendedName>
</protein>
<dbReference type="Pfam" id="PF21362">
    <property type="entry name" value="Sina_RING"/>
    <property type="match status" value="1"/>
</dbReference>
<comment type="domain">
    <text evidence="10">The SBD domain (substrate-binding domain) mediates the interaction with substrate proteins. It is related to the TRAF family.</text>
</comment>
<evidence type="ECO:0000256" key="8">
    <source>
        <dbReference type="ARBA" id="ARBA00022833"/>
    </source>
</evidence>
<dbReference type="AlphaFoldDB" id="A0A8J2WEL5"/>
<feature type="domain" description="RING-type" evidence="12">
    <location>
        <begin position="19"/>
        <end position="56"/>
    </location>
</feature>
<comment type="caution">
    <text evidence="14">The sequence shown here is derived from an EMBL/GenBank/DDBJ whole genome shotgun (WGS) entry which is preliminary data.</text>
</comment>
<comment type="catalytic activity">
    <reaction evidence="1 10">
        <text>S-ubiquitinyl-[E2 ubiquitin-conjugating enzyme]-L-cysteine + [acceptor protein]-L-lysine = [E2 ubiquitin-conjugating enzyme]-L-cysteine + N(6)-ubiquitinyl-[acceptor protein]-L-lysine.</text>
        <dbReference type="EC" id="2.3.2.27"/>
    </reaction>
</comment>
<comment type="pathway">
    <text evidence="2 10">Protein modification; protein ubiquitination.</text>
</comment>
<dbReference type="EC" id="2.3.2.27" evidence="10"/>
<dbReference type="PROSITE" id="PS51081">
    <property type="entry name" value="ZF_SIAH"/>
    <property type="match status" value="1"/>
</dbReference>
<dbReference type="OrthoDB" id="4788989at2759"/>
<dbReference type="InterPro" id="IPR013010">
    <property type="entry name" value="Znf_SIAH"/>
</dbReference>
<evidence type="ECO:0000313" key="14">
    <source>
        <dbReference type="EMBL" id="CAG9584489.1"/>
    </source>
</evidence>
<comment type="similarity">
    <text evidence="3 10">Belongs to the SINA (Seven in absentia) family.</text>
</comment>
<feature type="domain" description="SIAH-type" evidence="13">
    <location>
        <begin position="73"/>
        <end position="134"/>
    </location>
</feature>
<dbReference type="GO" id="GO:0061630">
    <property type="term" value="F:ubiquitin protein ligase activity"/>
    <property type="evidence" value="ECO:0007669"/>
    <property type="project" value="UniProtKB-EC"/>
</dbReference>
<feature type="region of interest" description="Disordered" evidence="11">
    <location>
        <begin position="264"/>
        <end position="315"/>
    </location>
</feature>
<keyword evidence="8 10" id="KW-0862">Zinc</keyword>
<gene>
    <name evidence="14" type="ORF">DCHRY22_LOCUS15067</name>
</gene>
<evidence type="ECO:0000256" key="10">
    <source>
        <dbReference type="RuleBase" id="RU201113"/>
    </source>
</evidence>
<evidence type="ECO:0000259" key="12">
    <source>
        <dbReference type="PROSITE" id="PS50089"/>
    </source>
</evidence>
<reference evidence="14" key="1">
    <citation type="submission" date="2021-09" db="EMBL/GenBank/DDBJ databases">
        <authorList>
            <person name="Martin H S."/>
        </authorList>
    </citation>
    <scope>NUCLEOTIDE SEQUENCE</scope>
</reference>
<dbReference type="GO" id="GO:0043161">
    <property type="term" value="P:proteasome-mediated ubiquitin-dependent protein catabolic process"/>
    <property type="evidence" value="ECO:0007669"/>
    <property type="project" value="TreeGrafter"/>
</dbReference>
<evidence type="ECO:0000259" key="13">
    <source>
        <dbReference type="PROSITE" id="PS51081"/>
    </source>
</evidence>
<dbReference type="InterPro" id="IPR004162">
    <property type="entry name" value="SINA-like_animal"/>
</dbReference>
<dbReference type="Pfam" id="PF21361">
    <property type="entry name" value="Sina_ZnF"/>
    <property type="match status" value="1"/>
</dbReference>
<dbReference type="GO" id="GO:0005737">
    <property type="term" value="C:cytoplasm"/>
    <property type="evidence" value="ECO:0007669"/>
    <property type="project" value="InterPro"/>
</dbReference>
<dbReference type="SUPFAM" id="SSF57850">
    <property type="entry name" value="RING/U-box"/>
    <property type="match status" value="1"/>
</dbReference>
<dbReference type="Gene3D" id="3.30.40.10">
    <property type="entry name" value="Zinc/RING finger domain, C3HC4 (zinc finger)"/>
    <property type="match status" value="2"/>
</dbReference>
<evidence type="ECO:0000256" key="1">
    <source>
        <dbReference type="ARBA" id="ARBA00000900"/>
    </source>
</evidence>
<evidence type="ECO:0000256" key="11">
    <source>
        <dbReference type="SAM" id="MobiDB-lite"/>
    </source>
</evidence>
<dbReference type="GO" id="GO:0008270">
    <property type="term" value="F:zinc ion binding"/>
    <property type="evidence" value="ECO:0007669"/>
    <property type="project" value="UniProtKB-KW"/>
</dbReference>
<evidence type="ECO:0000256" key="6">
    <source>
        <dbReference type="ARBA" id="ARBA00022771"/>
    </source>
</evidence>
<feature type="compositionally biased region" description="Low complexity" evidence="11">
    <location>
        <begin position="273"/>
        <end position="284"/>
    </location>
</feature>
<evidence type="ECO:0000256" key="4">
    <source>
        <dbReference type="ARBA" id="ARBA00022679"/>
    </source>
</evidence>
<dbReference type="InterPro" id="IPR001841">
    <property type="entry name" value="Znf_RING"/>
</dbReference>